<dbReference type="InterPro" id="IPR011990">
    <property type="entry name" value="TPR-like_helical_dom_sf"/>
</dbReference>
<evidence type="ECO:0008006" key="3">
    <source>
        <dbReference type="Google" id="ProtNLM"/>
    </source>
</evidence>
<organism evidence="2">
    <name type="scientific">gut metagenome</name>
    <dbReference type="NCBI Taxonomy" id="749906"/>
    <lineage>
        <taxon>unclassified sequences</taxon>
        <taxon>metagenomes</taxon>
        <taxon>organismal metagenomes</taxon>
    </lineage>
</organism>
<gene>
    <name evidence="2" type="ORF">EVA_20720</name>
</gene>
<dbReference type="SUPFAM" id="SSF48452">
    <property type="entry name" value="TPR-like"/>
    <property type="match status" value="1"/>
</dbReference>
<dbReference type="Pfam" id="PF13432">
    <property type="entry name" value="TPR_16"/>
    <property type="match status" value="1"/>
</dbReference>
<evidence type="ECO:0000313" key="2">
    <source>
        <dbReference type="EMBL" id="EJW91163.1"/>
    </source>
</evidence>
<comment type="caution">
    <text evidence="2">The sequence shown here is derived from an EMBL/GenBank/DDBJ whole genome shotgun (WGS) entry which is preliminary data.</text>
</comment>
<accession>J9F9P1</accession>
<reference evidence="2" key="1">
    <citation type="journal article" date="2012" name="PLoS ONE">
        <title>Gene sets for utilization of primary and secondary nutrition supplies in the distal gut of endangered iberian lynx.</title>
        <authorList>
            <person name="Alcaide M."/>
            <person name="Messina E."/>
            <person name="Richter M."/>
            <person name="Bargiela R."/>
            <person name="Peplies J."/>
            <person name="Huws S.A."/>
            <person name="Newbold C.J."/>
            <person name="Golyshin P.N."/>
            <person name="Simon M.A."/>
            <person name="Lopez G."/>
            <person name="Yakimov M.M."/>
            <person name="Ferrer M."/>
        </authorList>
    </citation>
    <scope>NUCLEOTIDE SEQUENCE</scope>
</reference>
<feature type="coiled-coil region" evidence="1">
    <location>
        <begin position="395"/>
        <end position="465"/>
    </location>
</feature>
<dbReference type="Gene3D" id="1.25.40.10">
    <property type="entry name" value="Tetratricopeptide repeat domain"/>
    <property type="match status" value="1"/>
</dbReference>
<dbReference type="InterPro" id="IPR011659">
    <property type="entry name" value="WD40"/>
</dbReference>
<dbReference type="Pfam" id="PF07676">
    <property type="entry name" value="PD40"/>
    <property type="match status" value="1"/>
</dbReference>
<protein>
    <recommendedName>
        <fullName evidence="3">Tetratricopeptide repeat protein</fullName>
    </recommendedName>
</protein>
<sequence>MYKKYLIALCAACAGTPLWGQNLNQAKELFQAGEFEKAKPAFQRLVRQAPSNAGYNFWYGACCYETGEKEKALPYLEKSAARRYIDAYRYVGKLYADLYRFDEAVENYETHLDWLVKKKRDTALAEAELEGVKRAARMFKSVEKVTVVDSFAVDKAQFLKAYHLSKESGTLSQDANITGTAYQTEMGNKALYATANEEGISQLYTRDRLIDGWSKPMPITSLNELGNVNYPFLLSDGVTLYFASDGEGSLGGYDIFVTRYDSEDGRYLRPDNIGMPFNSPANDYLMAFDELNNLGWFASDRYQPADSVCVYVFVPNASKEVYDYENTPRETLVEAATLRSIRSTWTDEARLQAGRQALAQVSEGPQQEARRGDFRFVINDSHVYHTFSDFRSSNALKLFRQLKQKQKDREALEGQLKHKRGQYASVSASGKQQLAPSILDLEQRVNQLTDEIQTLTVQVRNEEIRYTKGQR</sequence>
<keyword evidence="1" id="KW-0175">Coiled coil</keyword>
<name>J9F9P1_9ZZZZ</name>
<proteinExistence type="predicted"/>
<dbReference type="AlphaFoldDB" id="J9F9P1"/>
<dbReference type="EMBL" id="AMCI01008353">
    <property type="protein sequence ID" value="EJW91163.1"/>
    <property type="molecule type" value="Genomic_DNA"/>
</dbReference>
<evidence type="ECO:0000256" key="1">
    <source>
        <dbReference type="SAM" id="Coils"/>
    </source>
</evidence>